<reference evidence="7 8" key="1">
    <citation type="submission" date="2020-02" db="EMBL/GenBank/DDBJ databases">
        <title>complete genome sequence of Rhodobacteraceae bacterium.</title>
        <authorList>
            <person name="Park J."/>
            <person name="Kim Y.-S."/>
            <person name="Kim K.-H."/>
        </authorList>
    </citation>
    <scope>NUCLEOTIDE SEQUENCE [LARGE SCALE GENOMIC DNA]</scope>
    <source>
        <strain evidence="7 8">RR4-56</strain>
    </source>
</reference>
<keyword evidence="3 6" id="KW-1133">Transmembrane helix</keyword>
<dbReference type="PANTHER" id="PTHR43427:SF12">
    <property type="entry name" value="CHLORIDE TRANSPORTER"/>
    <property type="match status" value="1"/>
</dbReference>
<evidence type="ECO:0000256" key="6">
    <source>
        <dbReference type="SAM" id="Phobius"/>
    </source>
</evidence>
<dbReference type="GO" id="GO:0016020">
    <property type="term" value="C:membrane"/>
    <property type="evidence" value="ECO:0007669"/>
    <property type="project" value="UniProtKB-SubCell"/>
</dbReference>
<evidence type="ECO:0000256" key="4">
    <source>
        <dbReference type="ARBA" id="ARBA00023136"/>
    </source>
</evidence>
<dbReference type="EMBL" id="CP049056">
    <property type="protein sequence ID" value="QIE57996.1"/>
    <property type="molecule type" value="Genomic_DNA"/>
</dbReference>
<proteinExistence type="predicted"/>
<keyword evidence="2 6" id="KW-0812">Transmembrane</keyword>
<dbReference type="Proteomes" id="UP000503336">
    <property type="component" value="Chromosome"/>
</dbReference>
<feature type="transmembrane region" description="Helical" evidence="6">
    <location>
        <begin position="374"/>
        <end position="394"/>
    </location>
</feature>
<feature type="compositionally biased region" description="Basic and acidic residues" evidence="5">
    <location>
        <begin position="483"/>
        <end position="496"/>
    </location>
</feature>
<dbReference type="Pfam" id="PF00654">
    <property type="entry name" value="Voltage_CLC"/>
    <property type="match status" value="1"/>
</dbReference>
<sequence>MLVTVAQWLVLATIAGAIVGTGCTFFLYALFFMIDQTASAPFWVLAIMLPAGGLLNGLLLHYGYRVNAGGLKDSLFDAVHVQKGHMPFRTILIKPVAAIITLACGGSAGKEGPCSHIGASLGAAIGEVLRLNSELRQRLVACGISAGFASVFGTPVAGAIYGVEVLSIGRIRHDFLFPAIVAGVTSFQVSKWWGLPYLYYHLSYLPDFSEMLFFKIIVIGVIAGIVALIFVELVHGMGRFFTAVRVRFKLWPPLMPLIGGAIIALLALVIPTDYLGLSLPLVERAIGGEPMPYLGFFWKTLVVAITLGSGFYGGIATPQFVIGAMAGNAFAPLIGLDPGLGAAVGLVSVIAAASNTPIAAVLMGMELIGGGIRIVYLAGAAIAAYVIIGHRSIYLGQRMAYSKSSWMRIRPELEVGAEKVRLSHGLLRWWRKHGPLPHGAHHLGKGPGGFNRAGEYRAAAPLASDAAKTPAPYASKPSAPESSPDKGRDAGSPDRH</sequence>
<feature type="region of interest" description="Disordered" evidence="5">
    <location>
        <begin position="461"/>
        <end position="496"/>
    </location>
</feature>
<feature type="transmembrane region" description="Helical" evidence="6">
    <location>
        <begin position="213"/>
        <end position="234"/>
    </location>
</feature>
<evidence type="ECO:0000256" key="1">
    <source>
        <dbReference type="ARBA" id="ARBA00004141"/>
    </source>
</evidence>
<protein>
    <submittedName>
        <fullName evidence="7">Chloride channel protein</fullName>
    </submittedName>
</protein>
<dbReference type="GO" id="GO:0015108">
    <property type="term" value="F:chloride transmembrane transporter activity"/>
    <property type="evidence" value="ECO:0007669"/>
    <property type="project" value="InterPro"/>
</dbReference>
<dbReference type="InterPro" id="IPR014743">
    <property type="entry name" value="Cl-channel_core"/>
</dbReference>
<evidence type="ECO:0000313" key="8">
    <source>
        <dbReference type="Proteomes" id="UP000503336"/>
    </source>
</evidence>
<dbReference type="InterPro" id="IPR050368">
    <property type="entry name" value="ClC-type_chloride_channel"/>
</dbReference>
<dbReference type="Gene3D" id="1.10.3080.10">
    <property type="entry name" value="Clc chloride channel"/>
    <property type="match status" value="1"/>
</dbReference>
<evidence type="ECO:0000256" key="5">
    <source>
        <dbReference type="SAM" id="MobiDB-lite"/>
    </source>
</evidence>
<feature type="transmembrane region" description="Helical" evidence="6">
    <location>
        <begin position="296"/>
        <end position="317"/>
    </location>
</feature>
<organism evidence="7 8">
    <name type="scientific">Pikeienuella piscinae</name>
    <dbReference type="NCBI Taxonomy" id="2748098"/>
    <lineage>
        <taxon>Bacteria</taxon>
        <taxon>Pseudomonadati</taxon>
        <taxon>Pseudomonadota</taxon>
        <taxon>Alphaproteobacteria</taxon>
        <taxon>Rhodobacterales</taxon>
        <taxon>Paracoccaceae</taxon>
        <taxon>Pikeienuella</taxon>
    </lineage>
</organism>
<dbReference type="KEGG" id="hdh:G5B40_20730"/>
<feature type="transmembrane region" description="Helical" evidence="6">
    <location>
        <begin position="42"/>
        <end position="64"/>
    </location>
</feature>
<dbReference type="PANTHER" id="PTHR43427">
    <property type="entry name" value="CHLORIDE CHANNEL PROTEIN CLC-E"/>
    <property type="match status" value="1"/>
</dbReference>
<accession>A0A7M3T7L5</accession>
<feature type="transmembrane region" description="Helical" evidence="6">
    <location>
        <begin position="254"/>
        <end position="276"/>
    </location>
</feature>
<feature type="transmembrane region" description="Helical" evidence="6">
    <location>
        <begin position="329"/>
        <end position="354"/>
    </location>
</feature>
<evidence type="ECO:0000313" key="7">
    <source>
        <dbReference type="EMBL" id="QIE57996.1"/>
    </source>
</evidence>
<name>A0A7M3T7L5_9RHOB</name>
<feature type="transmembrane region" description="Helical" evidence="6">
    <location>
        <begin position="138"/>
        <end position="163"/>
    </location>
</feature>
<dbReference type="AlphaFoldDB" id="A0A7M3T7L5"/>
<dbReference type="InterPro" id="IPR001807">
    <property type="entry name" value="ClC"/>
</dbReference>
<comment type="subcellular location">
    <subcellularLocation>
        <location evidence="1">Membrane</location>
        <topology evidence="1">Multi-pass membrane protein</topology>
    </subcellularLocation>
</comment>
<dbReference type="PRINTS" id="PR00762">
    <property type="entry name" value="CLCHANNEL"/>
</dbReference>
<evidence type="ECO:0000256" key="3">
    <source>
        <dbReference type="ARBA" id="ARBA00022989"/>
    </source>
</evidence>
<keyword evidence="8" id="KW-1185">Reference proteome</keyword>
<feature type="transmembrane region" description="Helical" evidence="6">
    <location>
        <begin position="175"/>
        <end position="193"/>
    </location>
</feature>
<keyword evidence="4 6" id="KW-0472">Membrane</keyword>
<feature type="transmembrane region" description="Helical" evidence="6">
    <location>
        <begin position="6"/>
        <end position="30"/>
    </location>
</feature>
<evidence type="ECO:0000256" key="2">
    <source>
        <dbReference type="ARBA" id="ARBA00022692"/>
    </source>
</evidence>
<gene>
    <name evidence="7" type="ORF">G5B40_20730</name>
</gene>
<dbReference type="SUPFAM" id="SSF81340">
    <property type="entry name" value="Clc chloride channel"/>
    <property type="match status" value="1"/>
</dbReference>